<evidence type="ECO:0000256" key="1">
    <source>
        <dbReference type="ARBA" id="ARBA00010641"/>
    </source>
</evidence>
<dbReference type="GO" id="GO:0003677">
    <property type="term" value="F:DNA binding"/>
    <property type="evidence" value="ECO:0007669"/>
    <property type="project" value="InterPro"/>
</dbReference>
<reference evidence="7 8" key="1">
    <citation type="journal article" date="2015" name="Int. J. Syst. Evol. Microbiol.">
        <title>Description of Sphingopyxis fribergensis sp. nov. - a soil bacterium with the ability to degrade styrene and phenylacetic acid.</title>
        <authorList>
            <person name="Oelschlagel M."/>
            <person name="Ruckert C."/>
            <person name="Kalinowski J."/>
            <person name="Schmidt G."/>
            <person name="Schlomann M."/>
            <person name="Tischler D."/>
        </authorList>
    </citation>
    <scope>NUCLEOTIDE SEQUENCE [LARGE SCALE GENOMIC DNA]</scope>
    <source>
        <strain evidence="7 8">Kp5.2</strain>
    </source>
</reference>
<evidence type="ECO:0000313" key="8">
    <source>
        <dbReference type="Proteomes" id="UP000030907"/>
    </source>
</evidence>
<dbReference type="InterPro" id="IPR007627">
    <property type="entry name" value="RNA_pol_sigma70_r2"/>
</dbReference>
<dbReference type="SUPFAM" id="SSF88946">
    <property type="entry name" value="Sigma2 domain of RNA polymerase sigma factors"/>
    <property type="match status" value="1"/>
</dbReference>
<comment type="similarity">
    <text evidence="1">Belongs to the sigma-70 factor family. ECF subfamily.</text>
</comment>
<dbReference type="HOGENOM" id="CLU_047691_1_4_5"/>
<keyword evidence="3" id="KW-0731">Sigma factor</keyword>
<feature type="domain" description="RNA polymerase sigma-70 region 2" evidence="5">
    <location>
        <begin position="44"/>
        <end position="107"/>
    </location>
</feature>
<dbReference type="InterPro" id="IPR014284">
    <property type="entry name" value="RNA_pol_sigma-70_dom"/>
</dbReference>
<dbReference type="STRING" id="1515612.SKP52_16465"/>
<keyword evidence="4" id="KW-0804">Transcription</keyword>
<organism evidence="7 8">
    <name type="scientific">Sphingopyxis fribergensis</name>
    <dbReference type="NCBI Taxonomy" id="1515612"/>
    <lineage>
        <taxon>Bacteria</taxon>
        <taxon>Pseudomonadati</taxon>
        <taxon>Pseudomonadota</taxon>
        <taxon>Alphaproteobacteria</taxon>
        <taxon>Sphingomonadales</taxon>
        <taxon>Sphingomonadaceae</taxon>
        <taxon>Sphingopyxis</taxon>
    </lineage>
</organism>
<evidence type="ECO:0000256" key="4">
    <source>
        <dbReference type="ARBA" id="ARBA00023163"/>
    </source>
</evidence>
<dbReference type="CDD" id="cd06171">
    <property type="entry name" value="Sigma70_r4"/>
    <property type="match status" value="1"/>
</dbReference>
<dbReference type="Gene3D" id="1.10.10.10">
    <property type="entry name" value="Winged helix-like DNA-binding domain superfamily/Winged helix DNA-binding domain"/>
    <property type="match status" value="1"/>
</dbReference>
<keyword evidence="8" id="KW-1185">Reference proteome</keyword>
<dbReference type="Proteomes" id="UP000030907">
    <property type="component" value="Chromosome"/>
</dbReference>
<dbReference type="Pfam" id="PF08281">
    <property type="entry name" value="Sigma70_r4_2"/>
    <property type="match status" value="1"/>
</dbReference>
<dbReference type="InterPro" id="IPR013325">
    <property type="entry name" value="RNA_pol_sigma_r2"/>
</dbReference>
<evidence type="ECO:0000259" key="6">
    <source>
        <dbReference type="Pfam" id="PF08281"/>
    </source>
</evidence>
<dbReference type="InterPro" id="IPR039425">
    <property type="entry name" value="RNA_pol_sigma-70-like"/>
</dbReference>
<dbReference type="NCBIfam" id="TIGR02937">
    <property type="entry name" value="sigma70-ECF"/>
    <property type="match status" value="1"/>
</dbReference>
<proteinExistence type="inferred from homology"/>
<keyword evidence="2" id="KW-0805">Transcription regulation</keyword>
<dbReference type="AlphaFoldDB" id="A0A0A7PQG1"/>
<dbReference type="EMBL" id="CP009122">
    <property type="protein sequence ID" value="AJA10167.1"/>
    <property type="molecule type" value="Genomic_DNA"/>
</dbReference>
<protein>
    <submittedName>
        <fullName evidence="7">ECF subfamily RNA polymerase sigma-24 factor</fullName>
    </submittedName>
</protein>
<dbReference type="GO" id="GO:0016987">
    <property type="term" value="F:sigma factor activity"/>
    <property type="evidence" value="ECO:0007669"/>
    <property type="project" value="UniProtKB-KW"/>
</dbReference>
<dbReference type="SUPFAM" id="SSF88659">
    <property type="entry name" value="Sigma3 and sigma4 domains of RNA polymerase sigma factors"/>
    <property type="match status" value="1"/>
</dbReference>
<dbReference type="InterPro" id="IPR013324">
    <property type="entry name" value="RNA_pol_sigma_r3/r4-like"/>
</dbReference>
<feature type="domain" description="RNA polymerase sigma factor 70 region 4 type 2" evidence="6">
    <location>
        <begin position="135"/>
        <end position="186"/>
    </location>
</feature>
<evidence type="ECO:0000313" key="7">
    <source>
        <dbReference type="EMBL" id="AJA10167.1"/>
    </source>
</evidence>
<dbReference type="GO" id="GO:0006352">
    <property type="term" value="P:DNA-templated transcription initiation"/>
    <property type="evidence" value="ECO:0007669"/>
    <property type="project" value="InterPro"/>
</dbReference>
<name>A0A0A7PQG1_9SPHN</name>
<evidence type="ECO:0000259" key="5">
    <source>
        <dbReference type="Pfam" id="PF04542"/>
    </source>
</evidence>
<evidence type="ECO:0000256" key="3">
    <source>
        <dbReference type="ARBA" id="ARBA00023082"/>
    </source>
</evidence>
<dbReference type="InterPro" id="IPR013249">
    <property type="entry name" value="RNA_pol_sigma70_r4_t2"/>
</dbReference>
<dbReference type="PANTHER" id="PTHR43133">
    <property type="entry name" value="RNA POLYMERASE ECF-TYPE SIGMA FACTO"/>
    <property type="match status" value="1"/>
</dbReference>
<dbReference type="PANTHER" id="PTHR43133:SF25">
    <property type="entry name" value="RNA POLYMERASE SIGMA FACTOR RFAY-RELATED"/>
    <property type="match status" value="1"/>
</dbReference>
<sequence length="227" mass="25095">MQCKVEALSRLRYDRTLPGKGFFISDVINQPLDDASFKRELAAMLPHLRAFGRSLTGNADLADDLVQETMLKAWKARAQYVPGPSSMKSWAFVILRNCFLSQMRRKKFTAEYDELAAERLLIAPDDQDDNLHLADVQRALLMLPVDQREALVLIGAGQLSYEEGAAICGCAVGTMKSRVSRGRAALQTILESGEMPRRSADLMPSSEAFRTIMDNVDQLTANGPAGD</sequence>
<accession>A0A0A7PQG1</accession>
<dbReference type="InterPro" id="IPR036388">
    <property type="entry name" value="WH-like_DNA-bd_sf"/>
</dbReference>
<dbReference type="KEGG" id="sphk:SKP52_16465"/>
<dbReference type="Gene3D" id="1.10.1740.10">
    <property type="match status" value="1"/>
</dbReference>
<dbReference type="Pfam" id="PF04542">
    <property type="entry name" value="Sigma70_r2"/>
    <property type="match status" value="1"/>
</dbReference>
<gene>
    <name evidence="7" type="ORF">SKP52_16465</name>
</gene>
<evidence type="ECO:0000256" key="2">
    <source>
        <dbReference type="ARBA" id="ARBA00023015"/>
    </source>
</evidence>